<comment type="similarity">
    <text evidence="1">Belongs to the LysR transcriptional regulatory family.</text>
</comment>
<dbReference type="PROSITE" id="PS50931">
    <property type="entry name" value="HTH_LYSR"/>
    <property type="match status" value="1"/>
</dbReference>
<dbReference type="CDD" id="cd08414">
    <property type="entry name" value="PBP2_LTTR_aromatics_like"/>
    <property type="match status" value="1"/>
</dbReference>
<dbReference type="GO" id="GO:0003700">
    <property type="term" value="F:DNA-binding transcription factor activity"/>
    <property type="evidence" value="ECO:0007669"/>
    <property type="project" value="InterPro"/>
</dbReference>
<dbReference type="SUPFAM" id="SSF53850">
    <property type="entry name" value="Periplasmic binding protein-like II"/>
    <property type="match status" value="1"/>
</dbReference>
<evidence type="ECO:0000256" key="4">
    <source>
        <dbReference type="ARBA" id="ARBA00023163"/>
    </source>
</evidence>
<dbReference type="InterPro" id="IPR036388">
    <property type="entry name" value="WH-like_DNA-bd_sf"/>
</dbReference>
<dbReference type="InterPro" id="IPR000847">
    <property type="entry name" value="LysR_HTH_N"/>
</dbReference>
<dbReference type="RefSeq" id="WP_094435534.1">
    <property type="nucleotide sequence ID" value="NZ_NKDB02000001.1"/>
</dbReference>
<evidence type="ECO:0000313" key="6">
    <source>
        <dbReference type="EMBL" id="RKJ99022.1"/>
    </source>
</evidence>
<gene>
    <name evidence="6" type="ORF">CE154_004580</name>
</gene>
<evidence type="ECO:0000256" key="3">
    <source>
        <dbReference type="ARBA" id="ARBA00023125"/>
    </source>
</evidence>
<dbReference type="AlphaFoldDB" id="A0A420KGE6"/>
<protein>
    <submittedName>
        <fullName evidence="6">LysR family transcriptional regulator</fullName>
    </submittedName>
</protein>
<dbReference type="Proteomes" id="UP000216225">
    <property type="component" value="Unassembled WGS sequence"/>
</dbReference>
<keyword evidence="4" id="KW-0804">Transcription</keyword>
<dbReference type="InterPro" id="IPR036390">
    <property type="entry name" value="WH_DNA-bd_sf"/>
</dbReference>
<dbReference type="Gene3D" id="1.10.10.10">
    <property type="entry name" value="Winged helix-like DNA-binding domain superfamily/Winged helix DNA-binding domain"/>
    <property type="match status" value="1"/>
</dbReference>
<dbReference type="EMBL" id="NKDB02000001">
    <property type="protein sequence ID" value="RKJ99022.1"/>
    <property type="molecule type" value="Genomic_DNA"/>
</dbReference>
<proteinExistence type="inferred from homology"/>
<evidence type="ECO:0000256" key="2">
    <source>
        <dbReference type="ARBA" id="ARBA00023015"/>
    </source>
</evidence>
<accession>A0A420KGE6</accession>
<reference evidence="6 7" key="1">
    <citation type="submission" date="2018-09" db="EMBL/GenBank/DDBJ databases">
        <title>Genome comparison of Alicycliphilus sp. BQ1, a polyurethanolytic bacterium, with its closest phylogenetic relatives Alicycliphilus denitrificans BC and K601, unable to attack polyurethane.</title>
        <authorList>
            <person name="Loza-Tavera H."/>
            <person name="Lozano L."/>
            <person name="Cevallos M."/>
            <person name="Maya-Lucas O."/>
            <person name="Garcia-Mena J."/>
            <person name="Hernandez J."/>
        </authorList>
    </citation>
    <scope>NUCLEOTIDE SEQUENCE [LARGE SCALE GENOMIC DNA]</scope>
    <source>
        <strain evidence="6 7">BQ1</strain>
    </source>
</reference>
<evidence type="ECO:0000259" key="5">
    <source>
        <dbReference type="PROSITE" id="PS50931"/>
    </source>
</evidence>
<dbReference type="PANTHER" id="PTHR30346">
    <property type="entry name" value="TRANSCRIPTIONAL DUAL REGULATOR HCAR-RELATED"/>
    <property type="match status" value="1"/>
</dbReference>
<comment type="caution">
    <text evidence="6">The sequence shown here is derived from an EMBL/GenBank/DDBJ whole genome shotgun (WGS) entry which is preliminary data.</text>
</comment>
<dbReference type="InterPro" id="IPR005119">
    <property type="entry name" value="LysR_subst-bd"/>
</dbReference>
<keyword evidence="2" id="KW-0805">Transcription regulation</keyword>
<dbReference type="Gene3D" id="3.40.190.10">
    <property type="entry name" value="Periplasmic binding protein-like II"/>
    <property type="match status" value="2"/>
</dbReference>
<dbReference type="PANTHER" id="PTHR30346:SF0">
    <property type="entry name" value="HCA OPERON TRANSCRIPTIONAL ACTIVATOR HCAR"/>
    <property type="match status" value="1"/>
</dbReference>
<evidence type="ECO:0000313" key="7">
    <source>
        <dbReference type="Proteomes" id="UP000216225"/>
    </source>
</evidence>
<sequence length="300" mass="32910">MELRQLRQVIVLAETLNFRRAAEKLHMAQPPLSTSIKKLEEELGVLLFERLPTGLKITPAGEMVLRHAQHTVFSAEQIKRAAREGEAGDQGILHLGFVGSATYSLMPRIIRAFRGRYPRVETVIEESTTLELLKRVESHAVDVALVRFPVLERSNAQLTLLRPERMMVAVSADSRFAGRSSLSIAELADEPFIIYARDRVPAMYAHILQAFAEAGIQPRIAQEAVQVQHFLGLVESGLGVALVPETSARYAGDGVVLVAVEPQPKTLQVGLALACMPDALTPTARNFIATAHDVVRELAG</sequence>
<dbReference type="Pfam" id="PF00126">
    <property type="entry name" value="HTH_1"/>
    <property type="match status" value="1"/>
</dbReference>
<dbReference type="PRINTS" id="PR00039">
    <property type="entry name" value="HTHLYSR"/>
</dbReference>
<evidence type="ECO:0000256" key="1">
    <source>
        <dbReference type="ARBA" id="ARBA00009437"/>
    </source>
</evidence>
<name>A0A420KGE6_9BURK</name>
<dbReference type="SUPFAM" id="SSF46785">
    <property type="entry name" value="Winged helix' DNA-binding domain"/>
    <property type="match status" value="1"/>
</dbReference>
<dbReference type="Pfam" id="PF03466">
    <property type="entry name" value="LysR_substrate"/>
    <property type="match status" value="1"/>
</dbReference>
<dbReference type="FunFam" id="1.10.10.10:FF:000001">
    <property type="entry name" value="LysR family transcriptional regulator"/>
    <property type="match status" value="1"/>
</dbReference>
<organism evidence="6 7">
    <name type="scientific">Alicycliphilus denitrificans</name>
    <dbReference type="NCBI Taxonomy" id="179636"/>
    <lineage>
        <taxon>Bacteria</taxon>
        <taxon>Pseudomonadati</taxon>
        <taxon>Pseudomonadota</taxon>
        <taxon>Betaproteobacteria</taxon>
        <taxon>Burkholderiales</taxon>
        <taxon>Comamonadaceae</taxon>
        <taxon>Alicycliphilus</taxon>
    </lineage>
</organism>
<feature type="domain" description="HTH lysR-type" evidence="5">
    <location>
        <begin position="1"/>
        <end position="58"/>
    </location>
</feature>
<keyword evidence="3" id="KW-0238">DNA-binding</keyword>
<dbReference type="GO" id="GO:0003677">
    <property type="term" value="F:DNA binding"/>
    <property type="evidence" value="ECO:0007669"/>
    <property type="project" value="UniProtKB-KW"/>
</dbReference>
<dbReference type="GO" id="GO:0032993">
    <property type="term" value="C:protein-DNA complex"/>
    <property type="evidence" value="ECO:0007669"/>
    <property type="project" value="TreeGrafter"/>
</dbReference>